<dbReference type="GO" id="GO:0030170">
    <property type="term" value="F:pyridoxal phosphate binding"/>
    <property type="evidence" value="ECO:0007669"/>
    <property type="project" value="InterPro"/>
</dbReference>
<organism evidence="6 7">
    <name type="scientific">Phyllobacterium myrsinacearum</name>
    <dbReference type="NCBI Taxonomy" id="28101"/>
    <lineage>
        <taxon>Bacteria</taxon>
        <taxon>Pseudomonadati</taxon>
        <taxon>Pseudomonadota</taxon>
        <taxon>Alphaproteobacteria</taxon>
        <taxon>Hyphomicrobiales</taxon>
        <taxon>Phyllobacteriaceae</taxon>
        <taxon>Phyllobacterium</taxon>
    </lineage>
</organism>
<dbReference type="Gene3D" id="3.40.50.1100">
    <property type="match status" value="2"/>
</dbReference>
<dbReference type="InterPro" id="IPR000634">
    <property type="entry name" value="Ser/Thr_deHydtase_PyrdxlP-BS"/>
</dbReference>
<dbReference type="SUPFAM" id="SSF53686">
    <property type="entry name" value="Tryptophan synthase beta subunit-like PLP-dependent enzymes"/>
    <property type="match status" value="1"/>
</dbReference>
<evidence type="ECO:0000256" key="3">
    <source>
        <dbReference type="ARBA" id="ARBA00022898"/>
    </source>
</evidence>
<keyword evidence="7" id="KW-1185">Reference proteome</keyword>
<proteinExistence type="inferred from homology"/>
<keyword evidence="4 6" id="KW-0456">Lyase</keyword>
<dbReference type="OrthoDB" id="9811476at2"/>
<keyword evidence="3" id="KW-0663">Pyridoxal phosphate</keyword>
<dbReference type="PANTHER" id="PTHR48078:SF6">
    <property type="entry name" value="L-THREONINE DEHYDRATASE CATABOLIC TDCB"/>
    <property type="match status" value="1"/>
</dbReference>
<dbReference type="GO" id="GO:0006567">
    <property type="term" value="P:L-threonine catabolic process"/>
    <property type="evidence" value="ECO:0007669"/>
    <property type="project" value="TreeGrafter"/>
</dbReference>
<dbReference type="GO" id="GO:0003941">
    <property type="term" value="F:L-serine ammonia-lyase activity"/>
    <property type="evidence" value="ECO:0007669"/>
    <property type="project" value="TreeGrafter"/>
</dbReference>
<dbReference type="NCBIfam" id="NF006094">
    <property type="entry name" value="PRK08246.1"/>
    <property type="match status" value="1"/>
</dbReference>
<evidence type="ECO:0000259" key="5">
    <source>
        <dbReference type="Pfam" id="PF00291"/>
    </source>
</evidence>
<dbReference type="Pfam" id="PF00291">
    <property type="entry name" value="PALP"/>
    <property type="match status" value="1"/>
</dbReference>
<accession>A0A2S9J9W9</accession>
<dbReference type="EMBL" id="PVBT01000011">
    <property type="protein sequence ID" value="PRD49588.1"/>
    <property type="molecule type" value="Genomic_DNA"/>
</dbReference>
<dbReference type="FunFam" id="3.40.50.1100:FF:000005">
    <property type="entry name" value="Threonine dehydratase catabolic"/>
    <property type="match status" value="1"/>
</dbReference>
<evidence type="ECO:0000256" key="1">
    <source>
        <dbReference type="ARBA" id="ARBA00001933"/>
    </source>
</evidence>
<dbReference type="InterPro" id="IPR001926">
    <property type="entry name" value="TrpB-like_PALP"/>
</dbReference>
<dbReference type="GO" id="GO:0009097">
    <property type="term" value="P:isoleucine biosynthetic process"/>
    <property type="evidence" value="ECO:0007669"/>
    <property type="project" value="TreeGrafter"/>
</dbReference>
<reference evidence="6 7" key="1">
    <citation type="submission" date="2018-02" db="EMBL/GenBank/DDBJ databases">
        <title>The draft genome of Phyllobacterium myrsinacearum DSM5892.</title>
        <authorList>
            <person name="Li L."/>
            <person name="Liu L."/>
            <person name="Zhang X."/>
            <person name="Wang T."/>
        </authorList>
    </citation>
    <scope>NUCLEOTIDE SEQUENCE [LARGE SCALE GENOMIC DNA]</scope>
    <source>
        <strain evidence="6 7">DSM 5892</strain>
    </source>
</reference>
<dbReference type="EC" id="4.3.1.19" evidence="6"/>
<dbReference type="InterPro" id="IPR036052">
    <property type="entry name" value="TrpB-like_PALP_sf"/>
</dbReference>
<evidence type="ECO:0000256" key="4">
    <source>
        <dbReference type="ARBA" id="ARBA00023239"/>
    </source>
</evidence>
<sequence length="313" mass="32841">MSSPTDITPERIVETGRLIRPHIRHTPVMRADLGDFGLQPRSIDFKLEFLQHSGSFKARGAFANLLTRPVPDAGVVAASGGNHGAAVAYAAMRLGVPATIFVPDVTAAAKADRIRSYGANLVVSGSRYADALAASEQFTAEHKAMPVHAFDQPETLLGQGTLGLEIETDLPDITTLLVAVGGGGLIGGIAAWFRGRVRIVAVEPEGSPTLHRALSAGRPVDAPAEGIAADSLAPRRVGELMFPFARDYVAQSVLVSDDDIRAAQSALWERLRIVAEPGGAAAFAALLAQKYVAGPHERVAVLLCGANTGAVQF</sequence>
<protein>
    <submittedName>
        <fullName evidence="6">Threonine dehydratase</fullName>
        <ecNumber evidence="6">4.3.1.19</ecNumber>
    </submittedName>
</protein>
<dbReference type="PROSITE" id="PS00165">
    <property type="entry name" value="DEHYDRATASE_SER_THR"/>
    <property type="match status" value="1"/>
</dbReference>
<dbReference type="AlphaFoldDB" id="A0A2S9J9W9"/>
<dbReference type="PANTHER" id="PTHR48078">
    <property type="entry name" value="THREONINE DEHYDRATASE, MITOCHONDRIAL-RELATED"/>
    <property type="match status" value="1"/>
</dbReference>
<comment type="similarity">
    <text evidence="2">Belongs to the serine/threonine dehydratase family.</text>
</comment>
<dbReference type="Proteomes" id="UP000238563">
    <property type="component" value="Unassembled WGS sequence"/>
</dbReference>
<feature type="domain" description="Tryptophan synthase beta chain-like PALP" evidence="5">
    <location>
        <begin position="19"/>
        <end position="305"/>
    </location>
</feature>
<gene>
    <name evidence="6" type="ORF">C5750_25760</name>
</gene>
<name>A0A2S9J9W9_9HYPH</name>
<dbReference type="InterPro" id="IPR050147">
    <property type="entry name" value="Ser/Thr_Dehydratase"/>
</dbReference>
<dbReference type="RefSeq" id="WP_105738233.1">
    <property type="nucleotide sequence ID" value="NZ_PVBT01000011.1"/>
</dbReference>
<comment type="caution">
    <text evidence="6">The sequence shown here is derived from an EMBL/GenBank/DDBJ whole genome shotgun (WGS) entry which is preliminary data.</text>
</comment>
<dbReference type="GO" id="GO:0004794">
    <property type="term" value="F:threonine deaminase activity"/>
    <property type="evidence" value="ECO:0007669"/>
    <property type="project" value="UniProtKB-EC"/>
</dbReference>
<comment type="cofactor">
    <cofactor evidence="1">
        <name>pyridoxal 5'-phosphate</name>
        <dbReference type="ChEBI" id="CHEBI:597326"/>
    </cofactor>
</comment>
<dbReference type="GO" id="GO:0006565">
    <property type="term" value="P:L-serine catabolic process"/>
    <property type="evidence" value="ECO:0007669"/>
    <property type="project" value="TreeGrafter"/>
</dbReference>
<evidence type="ECO:0000313" key="7">
    <source>
        <dbReference type="Proteomes" id="UP000238563"/>
    </source>
</evidence>
<evidence type="ECO:0000313" key="6">
    <source>
        <dbReference type="EMBL" id="PRD49588.1"/>
    </source>
</evidence>
<evidence type="ECO:0000256" key="2">
    <source>
        <dbReference type="ARBA" id="ARBA00010869"/>
    </source>
</evidence>